<dbReference type="GO" id="GO:0000271">
    <property type="term" value="P:polysaccharide biosynthetic process"/>
    <property type="evidence" value="ECO:0007669"/>
    <property type="project" value="InterPro"/>
</dbReference>
<keyword evidence="4 6" id="KW-1133">Transmembrane helix</keyword>
<dbReference type="OrthoDB" id="961506at2"/>
<proteinExistence type="inferred from homology"/>
<evidence type="ECO:0000256" key="3">
    <source>
        <dbReference type="ARBA" id="ARBA00022692"/>
    </source>
</evidence>
<evidence type="ECO:0000256" key="5">
    <source>
        <dbReference type="ARBA" id="ARBA00023136"/>
    </source>
</evidence>
<dbReference type="Pfam" id="PF04138">
    <property type="entry name" value="GtrA_DPMS_TM"/>
    <property type="match status" value="1"/>
</dbReference>
<dbReference type="Proteomes" id="UP000284120">
    <property type="component" value="Unassembled WGS sequence"/>
</dbReference>
<feature type="transmembrane region" description="Helical" evidence="6">
    <location>
        <begin position="64"/>
        <end position="84"/>
    </location>
</feature>
<evidence type="ECO:0000256" key="4">
    <source>
        <dbReference type="ARBA" id="ARBA00022989"/>
    </source>
</evidence>
<feature type="transmembrane region" description="Helical" evidence="6">
    <location>
        <begin position="105"/>
        <end position="123"/>
    </location>
</feature>
<reference evidence="8 9" key="1">
    <citation type="submission" date="2018-06" db="EMBL/GenBank/DDBJ databases">
        <title>Pedobacter endophyticus sp. nov., an endophytic bacterium isolated from a leaf of Triticum aestivum.</title>
        <authorList>
            <person name="Zhang L."/>
        </authorList>
    </citation>
    <scope>NUCLEOTIDE SEQUENCE [LARGE SCALE GENOMIC DNA]</scope>
    <source>
        <strain evidence="8 9">CM134L-2</strain>
    </source>
</reference>
<dbReference type="GO" id="GO:0005886">
    <property type="term" value="C:plasma membrane"/>
    <property type="evidence" value="ECO:0007669"/>
    <property type="project" value="TreeGrafter"/>
</dbReference>
<name>A0A443YRS9_9SPHI</name>
<keyword evidence="9" id="KW-1185">Reference proteome</keyword>
<evidence type="ECO:0000313" key="8">
    <source>
        <dbReference type="EMBL" id="RWU06471.1"/>
    </source>
</evidence>
<evidence type="ECO:0000256" key="1">
    <source>
        <dbReference type="ARBA" id="ARBA00004141"/>
    </source>
</evidence>
<evidence type="ECO:0000256" key="6">
    <source>
        <dbReference type="SAM" id="Phobius"/>
    </source>
</evidence>
<dbReference type="AlphaFoldDB" id="A0A443YRS9"/>
<comment type="caution">
    <text evidence="8">The sequence shown here is derived from an EMBL/GenBank/DDBJ whole genome shotgun (WGS) entry which is preliminary data.</text>
</comment>
<dbReference type="PANTHER" id="PTHR38459:SF1">
    <property type="entry name" value="PROPHAGE BACTOPRENOL-LINKED GLUCOSE TRANSLOCASE HOMOLOG"/>
    <property type="match status" value="1"/>
</dbReference>
<evidence type="ECO:0000259" key="7">
    <source>
        <dbReference type="Pfam" id="PF04138"/>
    </source>
</evidence>
<gene>
    <name evidence="8" type="ORF">DPV69_14380</name>
</gene>
<organism evidence="8 9">
    <name type="scientific">Pedobacter chitinilyticus</name>
    <dbReference type="NCBI Taxonomy" id="2233776"/>
    <lineage>
        <taxon>Bacteria</taxon>
        <taxon>Pseudomonadati</taxon>
        <taxon>Bacteroidota</taxon>
        <taxon>Sphingobacteriia</taxon>
        <taxon>Sphingobacteriales</taxon>
        <taxon>Sphingobacteriaceae</taxon>
        <taxon>Pedobacter</taxon>
    </lineage>
</organism>
<evidence type="ECO:0000256" key="2">
    <source>
        <dbReference type="ARBA" id="ARBA00009399"/>
    </source>
</evidence>
<dbReference type="InterPro" id="IPR051401">
    <property type="entry name" value="GtrA_CellWall_Glycosyl"/>
</dbReference>
<keyword evidence="3 6" id="KW-0812">Transmembrane</keyword>
<comment type="subcellular location">
    <subcellularLocation>
        <location evidence="1">Membrane</location>
        <topology evidence="1">Multi-pass membrane protein</topology>
    </subcellularLocation>
</comment>
<feature type="transmembrane region" description="Helical" evidence="6">
    <location>
        <begin position="38"/>
        <end position="58"/>
    </location>
</feature>
<sequence>MARWMGRDGRRCFVGYLCKHRPANNNFLQHILKKMLTFLKAQASSLTATLVDYLTTWFCVSFLGVWYVAGSVTGTVVGGCVNFYMGRNWVFNSTNKDIRPQIVKYILVWCGNLIIVTTGVYILTHFLSINYMLSKILVSGLIGTIYNYFMQKQFIFTQ</sequence>
<accession>A0A443YRS9</accession>
<dbReference type="EMBL" id="SAYW01000004">
    <property type="protein sequence ID" value="RWU06471.1"/>
    <property type="molecule type" value="Genomic_DNA"/>
</dbReference>
<feature type="domain" description="GtrA/DPMS transmembrane" evidence="7">
    <location>
        <begin position="46"/>
        <end position="156"/>
    </location>
</feature>
<comment type="similarity">
    <text evidence="2">Belongs to the GtrA family.</text>
</comment>
<dbReference type="PANTHER" id="PTHR38459">
    <property type="entry name" value="PROPHAGE BACTOPRENOL-LINKED GLUCOSE TRANSLOCASE HOMOLOG"/>
    <property type="match status" value="1"/>
</dbReference>
<keyword evidence="5 6" id="KW-0472">Membrane</keyword>
<dbReference type="InterPro" id="IPR007267">
    <property type="entry name" value="GtrA_DPMS_TM"/>
</dbReference>
<evidence type="ECO:0000313" key="9">
    <source>
        <dbReference type="Proteomes" id="UP000284120"/>
    </source>
</evidence>
<feature type="transmembrane region" description="Helical" evidence="6">
    <location>
        <begin position="129"/>
        <end position="149"/>
    </location>
</feature>
<protein>
    <submittedName>
        <fullName evidence="8">GtrA family protein</fullName>
    </submittedName>
</protein>